<dbReference type="InterPro" id="IPR012423">
    <property type="entry name" value="Eaf7/MRGBP"/>
</dbReference>
<keyword evidence="6" id="KW-0539">Nucleus</keyword>
<dbReference type="GO" id="GO:0006357">
    <property type="term" value="P:regulation of transcription by RNA polymerase II"/>
    <property type="evidence" value="ECO:0007669"/>
    <property type="project" value="TreeGrafter"/>
</dbReference>
<dbReference type="Pfam" id="PF07904">
    <property type="entry name" value="Eaf7"/>
    <property type="match status" value="1"/>
</dbReference>
<keyword evidence="3" id="KW-0156">Chromatin regulator</keyword>
<accession>A0A8X6TJI5</accession>
<dbReference type="OrthoDB" id="5595141at2759"/>
<evidence type="ECO:0000256" key="1">
    <source>
        <dbReference type="ARBA" id="ARBA00004123"/>
    </source>
</evidence>
<feature type="compositionally biased region" description="Basic and acidic residues" evidence="7">
    <location>
        <begin position="215"/>
        <end position="234"/>
    </location>
</feature>
<organism evidence="8 9">
    <name type="scientific">Nephila pilipes</name>
    <name type="common">Giant wood spider</name>
    <name type="synonym">Nephila maculata</name>
    <dbReference type="NCBI Taxonomy" id="299642"/>
    <lineage>
        <taxon>Eukaryota</taxon>
        <taxon>Metazoa</taxon>
        <taxon>Ecdysozoa</taxon>
        <taxon>Arthropoda</taxon>
        <taxon>Chelicerata</taxon>
        <taxon>Arachnida</taxon>
        <taxon>Araneae</taxon>
        <taxon>Araneomorphae</taxon>
        <taxon>Entelegynae</taxon>
        <taxon>Araneoidea</taxon>
        <taxon>Nephilidae</taxon>
        <taxon>Nephila</taxon>
    </lineage>
</organism>
<sequence>MNYAQHELQRICEFVRKDMASKSMTGNEIEWTSQVETLLLYALFNLKPVGVNRFFTMVGIHMKFSSSINREISSKVIWDRLDTMYDMSALHELEMIPFPNEEKDFELPEEFNDIIKEKFGLPVDTLSDDNEVLKNGSNNKTMKKSSVSKLKHNSALVNAKNTFVVPISVKSSKSHSDSRPPSAEKTLKVKQESAVSTKVSKFKRSSSPFTSGKNVKSESQVKEELVDIPKKPNKVENNNPSSAKKTPKSEPNSSATKKSVKQEPNTNSIRQGKSETPDASGKKIKNEKELSKKGRVSTSSENLTSKKSSKLDKKIELDNNKKSNDTPSSKPKPDKNSNISGKGTKAEENETSTSSGSRKSVAKPDPMDKKRKRQKLEDSAKKTAPPAKRRRA</sequence>
<dbReference type="GO" id="GO:0006325">
    <property type="term" value="P:chromatin organization"/>
    <property type="evidence" value="ECO:0007669"/>
    <property type="project" value="UniProtKB-KW"/>
</dbReference>
<dbReference type="GO" id="GO:0035267">
    <property type="term" value="C:NuA4 histone acetyltransferase complex"/>
    <property type="evidence" value="ECO:0007669"/>
    <property type="project" value="TreeGrafter"/>
</dbReference>
<comment type="subcellular location">
    <subcellularLocation>
        <location evidence="1">Nucleus</location>
    </subcellularLocation>
</comment>
<proteinExistence type="inferred from homology"/>
<evidence type="ECO:0000313" key="9">
    <source>
        <dbReference type="Proteomes" id="UP000887013"/>
    </source>
</evidence>
<dbReference type="AlphaFoldDB" id="A0A8X6TJI5"/>
<keyword evidence="5" id="KW-0804">Transcription</keyword>
<protein>
    <recommendedName>
        <fullName evidence="10">MRG-binding protein</fullName>
    </recommendedName>
</protein>
<feature type="compositionally biased region" description="Basic and acidic residues" evidence="7">
    <location>
        <begin position="309"/>
        <end position="324"/>
    </location>
</feature>
<evidence type="ECO:0000256" key="3">
    <source>
        <dbReference type="ARBA" id="ARBA00022853"/>
    </source>
</evidence>
<name>A0A8X6TJI5_NEPPI</name>
<dbReference type="PANTHER" id="PTHR13581">
    <property type="entry name" value="MRG-BINDING PROTEIN"/>
    <property type="match status" value="1"/>
</dbReference>
<evidence type="ECO:0008006" key="10">
    <source>
        <dbReference type="Google" id="ProtNLM"/>
    </source>
</evidence>
<evidence type="ECO:0000256" key="7">
    <source>
        <dbReference type="SAM" id="MobiDB-lite"/>
    </source>
</evidence>
<feature type="compositionally biased region" description="Basic and acidic residues" evidence="7">
    <location>
        <begin position="272"/>
        <end position="292"/>
    </location>
</feature>
<feature type="region of interest" description="Disordered" evidence="7">
    <location>
        <begin position="169"/>
        <end position="392"/>
    </location>
</feature>
<feature type="compositionally biased region" description="Polar residues" evidence="7">
    <location>
        <begin position="241"/>
        <end position="271"/>
    </location>
</feature>
<gene>
    <name evidence="8" type="primary">MRGBP</name>
    <name evidence="8" type="ORF">NPIL_77861</name>
</gene>
<comment type="similarity">
    <text evidence="2">Belongs to the EAF7 family.</text>
</comment>
<dbReference type="Proteomes" id="UP000887013">
    <property type="component" value="Unassembled WGS sequence"/>
</dbReference>
<dbReference type="PANTHER" id="PTHR13581:SF5">
    <property type="entry name" value="MRG_MORF4L-BINDING PROTEIN"/>
    <property type="match status" value="1"/>
</dbReference>
<reference evidence="8" key="1">
    <citation type="submission" date="2020-08" db="EMBL/GenBank/DDBJ databases">
        <title>Multicomponent nature underlies the extraordinary mechanical properties of spider dragline silk.</title>
        <authorList>
            <person name="Kono N."/>
            <person name="Nakamura H."/>
            <person name="Mori M."/>
            <person name="Yoshida Y."/>
            <person name="Ohtoshi R."/>
            <person name="Malay A.D."/>
            <person name="Moran D.A.P."/>
            <person name="Tomita M."/>
            <person name="Numata K."/>
            <person name="Arakawa K."/>
        </authorList>
    </citation>
    <scope>NUCLEOTIDE SEQUENCE</scope>
</reference>
<evidence type="ECO:0000256" key="5">
    <source>
        <dbReference type="ARBA" id="ARBA00023163"/>
    </source>
</evidence>
<evidence type="ECO:0000313" key="8">
    <source>
        <dbReference type="EMBL" id="GFT14764.1"/>
    </source>
</evidence>
<comment type="caution">
    <text evidence="8">The sequence shown here is derived from an EMBL/GenBank/DDBJ whole genome shotgun (WGS) entry which is preliminary data.</text>
</comment>
<evidence type="ECO:0000256" key="4">
    <source>
        <dbReference type="ARBA" id="ARBA00023015"/>
    </source>
</evidence>
<keyword evidence="9" id="KW-1185">Reference proteome</keyword>
<dbReference type="GO" id="GO:0005634">
    <property type="term" value="C:nucleus"/>
    <property type="evidence" value="ECO:0007669"/>
    <property type="project" value="UniProtKB-SubCell"/>
</dbReference>
<feature type="compositionally biased region" description="Polar residues" evidence="7">
    <location>
        <begin position="193"/>
        <end position="214"/>
    </location>
</feature>
<keyword evidence="4" id="KW-0805">Transcription regulation</keyword>
<dbReference type="EMBL" id="BMAW01104486">
    <property type="protein sequence ID" value="GFT14764.1"/>
    <property type="molecule type" value="Genomic_DNA"/>
</dbReference>
<evidence type="ECO:0000256" key="2">
    <source>
        <dbReference type="ARBA" id="ARBA00007117"/>
    </source>
</evidence>
<evidence type="ECO:0000256" key="6">
    <source>
        <dbReference type="ARBA" id="ARBA00023242"/>
    </source>
</evidence>